<organism evidence="2 3">
    <name type="scientific">Paraburkholderia sprentiae WSM5005</name>
    <dbReference type="NCBI Taxonomy" id="754502"/>
    <lineage>
        <taxon>Bacteria</taxon>
        <taxon>Pseudomonadati</taxon>
        <taxon>Pseudomonadota</taxon>
        <taxon>Betaproteobacteria</taxon>
        <taxon>Burkholderiales</taxon>
        <taxon>Burkholderiaceae</taxon>
        <taxon>Paraburkholderia</taxon>
    </lineage>
</organism>
<dbReference type="PROSITE" id="PS51197">
    <property type="entry name" value="HTH_RRF2_2"/>
    <property type="match status" value="1"/>
</dbReference>
<dbReference type="EMBL" id="CP017561">
    <property type="protein sequence ID" value="APA84960.1"/>
    <property type="molecule type" value="Genomic_DNA"/>
</dbReference>
<dbReference type="STRING" id="754502.BJG93_05920"/>
<name>A0A1I9YF77_9BURK</name>
<accession>A0A1I9YF77</accession>
<dbReference type="GO" id="GO:0005829">
    <property type="term" value="C:cytosol"/>
    <property type="evidence" value="ECO:0007669"/>
    <property type="project" value="TreeGrafter"/>
</dbReference>
<dbReference type="Proteomes" id="UP000179860">
    <property type="component" value="Chromosome 1"/>
</dbReference>
<dbReference type="OrthoDB" id="9795923at2"/>
<reference evidence="2" key="1">
    <citation type="submission" date="2016-09" db="EMBL/GenBank/DDBJ databases">
        <title>The Complete Genome of Burkholderia sprentiae wsm5005.</title>
        <authorList>
            <person name="De Meyer S."/>
            <person name="Wang P."/>
            <person name="Terpolilli J."/>
        </authorList>
    </citation>
    <scope>NUCLEOTIDE SEQUENCE [LARGE SCALE GENOMIC DNA]</scope>
    <source>
        <strain evidence="2">WSM5005</strain>
    </source>
</reference>
<dbReference type="SUPFAM" id="SSF46785">
    <property type="entry name" value="Winged helix' DNA-binding domain"/>
    <property type="match status" value="1"/>
</dbReference>
<reference evidence="2" key="2">
    <citation type="submission" date="2021-06" db="EMBL/GenBank/DDBJ databases">
        <authorList>
            <person name="Rogers T.H."/>
            <person name="Ramsay J.P."/>
            <person name="Wang P."/>
            <person name="Terpolilli J."/>
        </authorList>
    </citation>
    <scope>NUCLEOTIDE SEQUENCE [LARGE SCALE GENOMIC DNA]</scope>
    <source>
        <strain evidence="2">WSM5005</strain>
    </source>
</reference>
<dbReference type="GO" id="GO:0003677">
    <property type="term" value="F:DNA binding"/>
    <property type="evidence" value="ECO:0007669"/>
    <property type="project" value="UniProtKB-KW"/>
</dbReference>
<dbReference type="PANTHER" id="PTHR33221:SF4">
    <property type="entry name" value="HTH-TYPE TRANSCRIPTIONAL REPRESSOR NSRR"/>
    <property type="match status" value="1"/>
</dbReference>
<dbReference type="RefSeq" id="WP_027197568.1">
    <property type="nucleotide sequence ID" value="NZ_CP017561.2"/>
</dbReference>
<sequence length="176" mass="18789">MRLTDYTDYALRVLVYLAVRGDGLSTIQDISQAYGISKNHLMKVVQQLGELGWVETVRGRNGGLRLGAQSLTLTVGDVVRVTESDFALVGCLPDRQGQQRPCVITSQCRLRGALQAANLAFLTELDHYTIGAVAQPESHLAALLGLGPTIQVVPLPVPVASQSTHSGGSARLGLKN</sequence>
<dbReference type="Pfam" id="PF02082">
    <property type="entry name" value="Rrf2"/>
    <property type="match status" value="1"/>
</dbReference>
<keyword evidence="3" id="KW-1185">Reference proteome</keyword>
<dbReference type="PANTHER" id="PTHR33221">
    <property type="entry name" value="WINGED HELIX-TURN-HELIX TRANSCRIPTIONAL REGULATOR, RRF2 FAMILY"/>
    <property type="match status" value="1"/>
</dbReference>
<protein>
    <submittedName>
        <fullName evidence="2">Rrf2 family transcriptional regulator</fullName>
    </submittedName>
</protein>
<dbReference type="InterPro" id="IPR000944">
    <property type="entry name" value="Tscrpt_reg_Rrf2"/>
</dbReference>
<dbReference type="Gene3D" id="1.10.10.10">
    <property type="entry name" value="Winged helix-like DNA-binding domain superfamily/Winged helix DNA-binding domain"/>
    <property type="match status" value="1"/>
</dbReference>
<evidence type="ECO:0000256" key="1">
    <source>
        <dbReference type="ARBA" id="ARBA00023125"/>
    </source>
</evidence>
<proteinExistence type="predicted"/>
<dbReference type="NCBIfam" id="TIGR00738">
    <property type="entry name" value="rrf2_super"/>
    <property type="match status" value="1"/>
</dbReference>
<dbReference type="GO" id="GO:0003700">
    <property type="term" value="F:DNA-binding transcription factor activity"/>
    <property type="evidence" value="ECO:0007669"/>
    <property type="project" value="TreeGrafter"/>
</dbReference>
<gene>
    <name evidence="2" type="ORF">BJG93_05920</name>
</gene>
<keyword evidence="1" id="KW-0238">DNA-binding</keyword>
<dbReference type="InterPro" id="IPR036390">
    <property type="entry name" value="WH_DNA-bd_sf"/>
</dbReference>
<dbReference type="InterPro" id="IPR036388">
    <property type="entry name" value="WH-like_DNA-bd_sf"/>
</dbReference>
<dbReference type="AlphaFoldDB" id="A0A1I9YF77"/>
<dbReference type="KEGG" id="pspw:BJG93_05920"/>
<evidence type="ECO:0000313" key="2">
    <source>
        <dbReference type="EMBL" id="APA84960.1"/>
    </source>
</evidence>
<evidence type="ECO:0000313" key="3">
    <source>
        <dbReference type="Proteomes" id="UP000179860"/>
    </source>
</evidence>